<dbReference type="Gene3D" id="2.40.160.10">
    <property type="entry name" value="Porin"/>
    <property type="match status" value="1"/>
</dbReference>
<feature type="signal peptide" evidence="2">
    <location>
        <begin position="1"/>
        <end position="22"/>
    </location>
</feature>
<sequence precursor="true">MNRTRICSLIFLLGLWATPLWAQGIEPIPPAFTQEEVQALLSRLQTTEARLQRLELQRLPQVDDKGVQHLPAVYQGGAAALPQPMPEGAVEEISGAEEEKEEEDDEDSLDDRLQKIEDLLEKQKKSDDKKKADAAKKPTQKWAGRVHFDYWGFPDEGALPNFLETGDPNAQPQDLFAFRRLRFGVSGTIPDNMQYKIEMEFAAPNALAFKDAYLGWEELPFLQTVLLGNQKRPYGLDHLNSSRYNVFMERPFAVEAFNQDARRVGLQSYGVSENEAWNWRYGTFLMRDLQNVGAQRSDDYQMEVAGRLANTIWYDESSGGRGYAHWALSGTCAFPDGGDQARFRTRPEARTASRWIDTGVIAGGQNYQMGGVEGVVNIGAFSVVGEYQTCNVNRTNAESLNFHGGYVYVAYFLTGEHTPWDRESGTLDRTKPFENFFLIRRNGSGCCGGWGAWQIAARYSMGDFTDQDVVGGEAESLTIGLNWWWNPNARMQFNYIHGHITNADAIPAIATSGDYDIFGARFMVDF</sequence>
<protein>
    <submittedName>
        <fullName evidence="3">Phosphate-selective porin O and P</fullName>
    </submittedName>
</protein>
<reference evidence="3 4" key="1">
    <citation type="submission" date="2019-02" db="EMBL/GenBank/DDBJ databases">
        <title>Deep-cultivation of Planctomycetes and their phenomic and genomic characterization uncovers novel biology.</title>
        <authorList>
            <person name="Wiegand S."/>
            <person name="Jogler M."/>
            <person name="Boedeker C."/>
            <person name="Pinto D."/>
            <person name="Vollmers J."/>
            <person name="Rivas-Marin E."/>
            <person name="Kohn T."/>
            <person name="Peeters S.H."/>
            <person name="Heuer A."/>
            <person name="Rast P."/>
            <person name="Oberbeckmann S."/>
            <person name="Bunk B."/>
            <person name="Jeske O."/>
            <person name="Meyerdierks A."/>
            <person name="Storesund J.E."/>
            <person name="Kallscheuer N."/>
            <person name="Luecker S."/>
            <person name="Lage O.M."/>
            <person name="Pohl T."/>
            <person name="Merkel B.J."/>
            <person name="Hornburger P."/>
            <person name="Mueller R.-W."/>
            <person name="Bruemmer F."/>
            <person name="Labrenz M."/>
            <person name="Spormann A.M."/>
            <person name="Op den Camp H."/>
            <person name="Overmann J."/>
            <person name="Amann R."/>
            <person name="Jetten M.S.M."/>
            <person name="Mascher T."/>
            <person name="Medema M.H."/>
            <person name="Devos D.P."/>
            <person name="Kaster A.-K."/>
            <person name="Ovreas L."/>
            <person name="Rohde M."/>
            <person name="Galperin M.Y."/>
            <person name="Jogler C."/>
        </authorList>
    </citation>
    <scope>NUCLEOTIDE SEQUENCE [LARGE SCALE GENOMIC DNA]</scope>
    <source>
        <strain evidence="3 4">Pla85_3_4</strain>
    </source>
</reference>
<keyword evidence="4" id="KW-1185">Reference proteome</keyword>
<dbReference type="Proteomes" id="UP000317648">
    <property type="component" value="Chromosome"/>
</dbReference>
<gene>
    <name evidence="3" type="ORF">Pla8534_25160</name>
</gene>
<dbReference type="InterPro" id="IPR010870">
    <property type="entry name" value="Porin_O/P"/>
</dbReference>
<proteinExistence type="predicted"/>
<dbReference type="Pfam" id="PF07396">
    <property type="entry name" value="Porin_O_P"/>
    <property type="match status" value="1"/>
</dbReference>
<dbReference type="AlphaFoldDB" id="A0A518DS84"/>
<dbReference type="SUPFAM" id="SSF56935">
    <property type="entry name" value="Porins"/>
    <property type="match status" value="1"/>
</dbReference>
<organism evidence="3 4">
    <name type="scientific">Lignipirellula cremea</name>
    <dbReference type="NCBI Taxonomy" id="2528010"/>
    <lineage>
        <taxon>Bacteria</taxon>
        <taxon>Pseudomonadati</taxon>
        <taxon>Planctomycetota</taxon>
        <taxon>Planctomycetia</taxon>
        <taxon>Pirellulales</taxon>
        <taxon>Pirellulaceae</taxon>
        <taxon>Lignipirellula</taxon>
    </lineage>
</organism>
<evidence type="ECO:0000313" key="4">
    <source>
        <dbReference type="Proteomes" id="UP000317648"/>
    </source>
</evidence>
<evidence type="ECO:0000256" key="1">
    <source>
        <dbReference type="SAM" id="MobiDB-lite"/>
    </source>
</evidence>
<feature type="chain" id="PRO_5021722837" evidence="2">
    <location>
        <begin position="23"/>
        <end position="526"/>
    </location>
</feature>
<name>A0A518DS84_9BACT</name>
<evidence type="ECO:0000313" key="3">
    <source>
        <dbReference type="EMBL" id="QDU94710.1"/>
    </source>
</evidence>
<keyword evidence="2" id="KW-0732">Signal</keyword>
<dbReference type="InterPro" id="IPR023614">
    <property type="entry name" value="Porin_dom_sf"/>
</dbReference>
<feature type="region of interest" description="Disordered" evidence="1">
    <location>
        <begin position="78"/>
        <end position="110"/>
    </location>
</feature>
<accession>A0A518DS84</accession>
<dbReference type="RefSeq" id="WP_231756596.1">
    <property type="nucleotide sequence ID" value="NZ_CP036433.1"/>
</dbReference>
<dbReference type="KEGG" id="lcre:Pla8534_25160"/>
<feature type="compositionally biased region" description="Acidic residues" evidence="1">
    <location>
        <begin position="94"/>
        <end position="109"/>
    </location>
</feature>
<dbReference type="EMBL" id="CP036433">
    <property type="protein sequence ID" value="QDU94710.1"/>
    <property type="molecule type" value="Genomic_DNA"/>
</dbReference>
<evidence type="ECO:0000256" key="2">
    <source>
        <dbReference type="SAM" id="SignalP"/>
    </source>
</evidence>